<dbReference type="RefSeq" id="WP_191812719.1">
    <property type="nucleotide sequence ID" value="NZ_JACSQT010000003.1"/>
</dbReference>
<evidence type="ECO:0000256" key="3">
    <source>
        <dbReference type="ARBA" id="ARBA00022475"/>
    </source>
</evidence>
<evidence type="ECO:0000259" key="8">
    <source>
        <dbReference type="PROSITE" id="PS50156"/>
    </source>
</evidence>
<feature type="transmembrane region" description="Helical" evidence="7">
    <location>
        <begin position="244"/>
        <end position="266"/>
    </location>
</feature>
<gene>
    <name evidence="9" type="ORF">H9655_07920</name>
</gene>
<evidence type="ECO:0000256" key="6">
    <source>
        <dbReference type="ARBA" id="ARBA00023136"/>
    </source>
</evidence>
<comment type="subcellular location">
    <subcellularLocation>
        <location evidence="1">Cell membrane</location>
        <topology evidence="1">Multi-pass membrane protein</topology>
    </subcellularLocation>
</comment>
<protein>
    <submittedName>
        <fullName evidence="9">MMPL family transporter</fullName>
    </submittedName>
</protein>
<comment type="similarity">
    <text evidence="2">Belongs to the resistance-nodulation-cell division (RND) (TC 2.A.6) family. MmpL subfamily.</text>
</comment>
<evidence type="ECO:0000256" key="4">
    <source>
        <dbReference type="ARBA" id="ARBA00022692"/>
    </source>
</evidence>
<evidence type="ECO:0000313" key="9">
    <source>
        <dbReference type="EMBL" id="MBD7936955.1"/>
    </source>
</evidence>
<dbReference type="PROSITE" id="PS50156">
    <property type="entry name" value="SSD"/>
    <property type="match status" value="2"/>
</dbReference>
<feature type="transmembrane region" description="Helical" evidence="7">
    <location>
        <begin position="377"/>
        <end position="395"/>
    </location>
</feature>
<keyword evidence="5 7" id="KW-1133">Transmembrane helix</keyword>
<accession>A0ABR8QN49</accession>
<comment type="caution">
    <text evidence="9">The sequence shown here is derived from an EMBL/GenBank/DDBJ whole genome shotgun (WGS) entry which is preliminary data.</text>
</comment>
<keyword evidence="10" id="KW-1185">Reference proteome</keyword>
<dbReference type="InterPro" id="IPR050545">
    <property type="entry name" value="Mycobact_MmpL"/>
</dbReference>
<dbReference type="SUPFAM" id="SSF82866">
    <property type="entry name" value="Multidrug efflux transporter AcrB transmembrane domain"/>
    <property type="match status" value="2"/>
</dbReference>
<evidence type="ECO:0000256" key="7">
    <source>
        <dbReference type="SAM" id="Phobius"/>
    </source>
</evidence>
<dbReference type="PANTHER" id="PTHR33406:SF6">
    <property type="entry name" value="MEMBRANE PROTEIN YDGH-RELATED"/>
    <property type="match status" value="1"/>
</dbReference>
<keyword evidence="3" id="KW-1003">Cell membrane</keyword>
<feature type="domain" description="SSD" evidence="8">
    <location>
        <begin position="228"/>
        <end position="341"/>
    </location>
</feature>
<feature type="transmembrane region" description="Helical" evidence="7">
    <location>
        <begin position="629"/>
        <end position="656"/>
    </location>
</feature>
<proteinExistence type="inferred from homology"/>
<feature type="transmembrane region" description="Helical" evidence="7">
    <location>
        <begin position="320"/>
        <end position="342"/>
    </location>
</feature>
<feature type="transmembrane region" description="Helical" evidence="7">
    <location>
        <begin position="187"/>
        <end position="205"/>
    </location>
</feature>
<dbReference type="Gene3D" id="1.20.1640.10">
    <property type="entry name" value="Multidrug efflux transporter AcrB transmembrane domain"/>
    <property type="match status" value="2"/>
</dbReference>
<dbReference type="Pfam" id="PF03176">
    <property type="entry name" value="MMPL"/>
    <property type="match status" value="2"/>
</dbReference>
<dbReference type="InterPro" id="IPR000731">
    <property type="entry name" value="SSD"/>
</dbReference>
<feature type="transmembrane region" description="Helical" evidence="7">
    <location>
        <begin position="534"/>
        <end position="553"/>
    </location>
</feature>
<evidence type="ECO:0000256" key="2">
    <source>
        <dbReference type="ARBA" id="ARBA00010157"/>
    </source>
</evidence>
<evidence type="ECO:0000256" key="5">
    <source>
        <dbReference type="ARBA" id="ARBA00022989"/>
    </source>
</evidence>
<dbReference type="EMBL" id="JACSQT010000003">
    <property type="protein sequence ID" value="MBD7936955.1"/>
    <property type="molecule type" value="Genomic_DNA"/>
</dbReference>
<evidence type="ECO:0000256" key="1">
    <source>
        <dbReference type="ARBA" id="ARBA00004651"/>
    </source>
</evidence>
<feature type="domain" description="SSD" evidence="8">
    <location>
        <begin position="565"/>
        <end position="691"/>
    </location>
</feature>
<feature type="transmembrane region" description="Helical" evidence="7">
    <location>
        <begin position="18"/>
        <end position="36"/>
    </location>
</feature>
<feature type="transmembrane region" description="Helical" evidence="7">
    <location>
        <begin position="560"/>
        <end position="584"/>
    </location>
</feature>
<organism evidence="9 10">
    <name type="scientific">Cytobacillus stercorigallinarum</name>
    <dbReference type="NCBI Taxonomy" id="2762240"/>
    <lineage>
        <taxon>Bacteria</taxon>
        <taxon>Bacillati</taxon>
        <taxon>Bacillota</taxon>
        <taxon>Bacilli</taxon>
        <taxon>Bacillales</taxon>
        <taxon>Bacillaceae</taxon>
        <taxon>Cytobacillus</taxon>
    </lineage>
</organism>
<sequence length="708" mass="77635">MKNLLHTITDRVATKKGAWITIVCWLVIALGLAFFAPNAKDYQVGRIATLPEDSQSIIAQNKLEKYFPSADGIPAILVFQDKNDEQLATSVLAEQLNSFKNNDIKGITETIPLEQLPPEALKGFFSDDQSIAVIPLQFASSMESGDIQTSIHQMQDIVKDQTDLNFWVTGPAGISADSLDLFSRADVVLILSTVALILVLLIVIYRSPLLAIIPLLAAGFVYEVVMKSLGIFGSLGLDLSQQTISIMLILLFAAVVDYSLFVFSRFREALKNQENSFEAMKVAMRSVGTPVFFSGGTVLAAMLVLFFAEFGDYRNFAPTFATAMAIIMISSITLIPALFALFGRKAFWPKVPQVGEHSVKGSSFWSKVGQFVIKKPIVSVISVGVILVVSALNISNLDYEFDTIKSFPEDMPSRVGYEVLEENFSSGDLAPTTVLVESSQTLTEEQVASLVEQLSTRSEVNEVRPSGTTESGQVLQLRMTFNDSPYAIESINELEKIVNEEKALLDNSNIDGDIYFAGETASSLDDRKVNNNDILLIVTLETVLIFLLLIVLTKSIKMPIYMMGTILVSFLAALGLGTFLTEIFFGIDAVSNRVPLYAFVFLVALGIDYNIMLVSRFQEERKHHSVKEAVQLAVSHTGGVISSAGLILAATFAVLMTQPIELLFVFGFIVAVGILLDTFLIRGVLLPGLIVLLEKDKQPEKEKSVHNK</sequence>
<dbReference type="PANTHER" id="PTHR33406">
    <property type="entry name" value="MEMBRANE PROTEIN MJ1562-RELATED"/>
    <property type="match status" value="1"/>
</dbReference>
<keyword evidence="6 7" id="KW-0472">Membrane</keyword>
<evidence type="ECO:0000313" key="10">
    <source>
        <dbReference type="Proteomes" id="UP000657931"/>
    </source>
</evidence>
<feature type="transmembrane region" description="Helical" evidence="7">
    <location>
        <begin position="212"/>
        <end position="232"/>
    </location>
</feature>
<feature type="transmembrane region" description="Helical" evidence="7">
    <location>
        <begin position="596"/>
        <end position="617"/>
    </location>
</feature>
<dbReference type="InterPro" id="IPR004869">
    <property type="entry name" value="MMPL_dom"/>
</dbReference>
<keyword evidence="4 7" id="KW-0812">Transmembrane</keyword>
<name>A0ABR8QN49_9BACI</name>
<feature type="transmembrane region" description="Helical" evidence="7">
    <location>
        <begin position="662"/>
        <end position="693"/>
    </location>
</feature>
<dbReference type="Proteomes" id="UP000657931">
    <property type="component" value="Unassembled WGS sequence"/>
</dbReference>
<feature type="transmembrane region" description="Helical" evidence="7">
    <location>
        <begin position="287"/>
        <end position="308"/>
    </location>
</feature>
<reference evidence="9 10" key="1">
    <citation type="submission" date="2020-08" db="EMBL/GenBank/DDBJ databases">
        <title>A Genomic Blueprint of the Chicken Gut Microbiome.</title>
        <authorList>
            <person name="Gilroy R."/>
            <person name="Ravi A."/>
            <person name="Getino M."/>
            <person name="Pursley I."/>
            <person name="Horton D.L."/>
            <person name="Alikhan N.-F."/>
            <person name="Baker D."/>
            <person name="Gharbi K."/>
            <person name="Hall N."/>
            <person name="Watson M."/>
            <person name="Adriaenssens E.M."/>
            <person name="Foster-Nyarko E."/>
            <person name="Jarju S."/>
            <person name="Secka A."/>
            <person name="Antonio M."/>
            <person name="Oren A."/>
            <person name="Chaudhuri R."/>
            <person name="La Ragione R.M."/>
            <person name="Hildebrand F."/>
            <person name="Pallen M.J."/>
        </authorList>
    </citation>
    <scope>NUCLEOTIDE SEQUENCE [LARGE SCALE GENOMIC DNA]</scope>
    <source>
        <strain evidence="9 10">Sa5YUA1</strain>
    </source>
</reference>